<evidence type="ECO:0000256" key="2">
    <source>
        <dbReference type="ARBA" id="ARBA00034247"/>
    </source>
</evidence>
<reference evidence="5 6" key="1">
    <citation type="submission" date="2014-02" db="EMBL/GenBank/DDBJ databases">
        <title>Whole genome sequence of Sphingobium chlorophenolicum NBRC 16172.</title>
        <authorList>
            <person name="Gan H.M."/>
            <person name="Gan H.Y."/>
            <person name="Chew T.H."/>
            <person name="Savka M.A."/>
        </authorList>
    </citation>
    <scope>NUCLEOTIDE SEQUENCE [LARGE SCALE GENOMIC DNA]</scope>
    <source>
        <strain evidence="5 6">NBRC 16172</strain>
    </source>
</reference>
<dbReference type="InterPro" id="IPR029787">
    <property type="entry name" value="Nucleotide_cyclase"/>
</dbReference>
<dbReference type="InterPro" id="IPR000160">
    <property type="entry name" value="GGDEF_dom"/>
</dbReference>
<dbReference type="SUPFAM" id="SSF55073">
    <property type="entry name" value="Nucleotide cyclase"/>
    <property type="match status" value="1"/>
</dbReference>
<sequence length="390" mass="41880">MGENYAFFLPVMMASFGVVFAFVWSLRIRAAGYWSGAFFSVAGGFAVPAGFALLPTPLWGFVADLLFASGFLLFSQALLERWRPNWMLWARVGMWALSLLFCAAALVLDNLPLELAASDFGCFLMIGLPLIAGRDRLGNWSDRILFSAAALVALDNLIRGSTVPLTLSGGSFLNSDYAFLMQALACVLGLFLALAALAANMLDLLARYRRDALHDPLSGLLNRRGFDEAIAQRTRKQPMRGSLIVCDIDHFKAVNDAHGHALGDRVIVALARILVQFAPADAVTARFGGEEFILFLPDTHAARAAAIANDIRESIAQEVSGQIGLAQPLTASFGLSAVQPGDAAIHEAIARADAALYEAKTRGRNRVCVRRALAVPDAPAVSPTSRARSG</sequence>
<dbReference type="Pfam" id="PF00990">
    <property type="entry name" value="GGDEF"/>
    <property type="match status" value="1"/>
</dbReference>
<dbReference type="PANTHER" id="PTHR45138">
    <property type="entry name" value="REGULATORY COMPONENTS OF SENSORY TRANSDUCTION SYSTEM"/>
    <property type="match status" value="1"/>
</dbReference>
<dbReference type="Gene3D" id="3.30.70.270">
    <property type="match status" value="1"/>
</dbReference>
<evidence type="ECO:0000256" key="3">
    <source>
        <dbReference type="SAM" id="Phobius"/>
    </source>
</evidence>
<keyword evidence="3" id="KW-0812">Transmembrane</keyword>
<comment type="caution">
    <text evidence="5">The sequence shown here is derived from an EMBL/GenBank/DDBJ whole genome shotgun (WGS) entry which is preliminary data.</text>
</comment>
<evidence type="ECO:0000313" key="5">
    <source>
        <dbReference type="EMBL" id="KEQ55270.1"/>
    </source>
</evidence>
<dbReference type="CDD" id="cd01949">
    <property type="entry name" value="GGDEF"/>
    <property type="match status" value="1"/>
</dbReference>
<feature type="transmembrane region" description="Helical" evidence="3">
    <location>
        <begin position="113"/>
        <end position="132"/>
    </location>
</feature>
<dbReference type="FunFam" id="3.30.70.270:FF:000001">
    <property type="entry name" value="Diguanylate cyclase domain protein"/>
    <property type="match status" value="1"/>
</dbReference>
<dbReference type="SMART" id="SM00267">
    <property type="entry name" value="GGDEF"/>
    <property type="match status" value="1"/>
</dbReference>
<dbReference type="InterPro" id="IPR043128">
    <property type="entry name" value="Rev_trsase/Diguanyl_cyclase"/>
</dbReference>
<feature type="transmembrane region" description="Helical" evidence="3">
    <location>
        <begin position="144"/>
        <end position="167"/>
    </location>
</feature>
<dbReference type="Proteomes" id="UP000028411">
    <property type="component" value="Unassembled WGS sequence"/>
</dbReference>
<comment type="catalytic activity">
    <reaction evidence="2">
        <text>2 GTP = 3',3'-c-di-GMP + 2 diphosphate</text>
        <dbReference type="Rhea" id="RHEA:24898"/>
        <dbReference type="ChEBI" id="CHEBI:33019"/>
        <dbReference type="ChEBI" id="CHEBI:37565"/>
        <dbReference type="ChEBI" id="CHEBI:58805"/>
        <dbReference type="EC" id="2.7.7.65"/>
    </reaction>
</comment>
<gene>
    <name evidence="5" type="ORF">BV95_00433</name>
</gene>
<protein>
    <recommendedName>
        <fullName evidence="1">diguanylate cyclase</fullName>
        <ecNumber evidence="1">2.7.7.65</ecNumber>
    </recommendedName>
</protein>
<feature type="domain" description="GGDEF" evidence="4">
    <location>
        <begin position="239"/>
        <end position="372"/>
    </location>
</feature>
<feature type="transmembrane region" description="Helical" evidence="3">
    <location>
        <begin position="86"/>
        <end position="107"/>
    </location>
</feature>
<dbReference type="InterPro" id="IPR050469">
    <property type="entry name" value="Diguanylate_Cyclase"/>
</dbReference>
<dbReference type="GO" id="GO:0052621">
    <property type="term" value="F:diguanylate cyclase activity"/>
    <property type="evidence" value="ECO:0007669"/>
    <property type="project" value="UniProtKB-EC"/>
</dbReference>
<dbReference type="AlphaFoldDB" id="A0A081RJ97"/>
<feature type="transmembrane region" description="Helical" evidence="3">
    <location>
        <begin position="33"/>
        <end position="52"/>
    </location>
</feature>
<dbReference type="OrthoDB" id="384661at2"/>
<dbReference type="PANTHER" id="PTHR45138:SF9">
    <property type="entry name" value="DIGUANYLATE CYCLASE DGCM-RELATED"/>
    <property type="match status" value="1"/>
</dbReference>
<dbReference type="PROSITE" id="PS50887">
    <property type="entry name" value="GGDEF"/>
    <property type="match status" value="1"/>
</dbReference>
<dbReference type="PATRIC" id="fig|46429.4.peg.431"/>
<keyword evidence="3" id="KW-1133">Transmembrane helix</keyword>
<evidence type="ECO:0000259" key="4">
    <source>
        <dbReference type="PROSITE" id="PS50887"/>
    </source>
</evidence>
<dbReference type="EC" id="2.7.7.65" evidence="1"/>
<accession>A0A081RJ97</accession>
<feature type="transmembrane region" description="Helical" evidence="3">
    <location>
        <begin position="6"/>
        <end position="26"/>
    </location>
</feature>
<name>A0A081RJ97_SPHCR</name>
<dbReference type="EMBL" id="JFHR01000002">
    <property type="protein sequence ID" value="KEQ55270.1"/>
    <property type="molecule type" value="Genomic_DNA"/>
</dbReference>
<proteinExistence type="predicted"/>
<feature type="transmembrane region" description="Helical" evidence="3">
    <location>
        <begin position="58"/>
        <end position="79"/>
    </location>
</feature>
<organism evidence="5 6">
    <name type="scientific">Sphingobium chlorophenolicum</name>
    <dbReference type="NCBI Taxonomy" id="46429"/>
    <lineage>
        <taxon>Bacteria</taxon>
        <taxon>Pseudomonadati</taxon>
        <taxon>Pseudomonadota</taxon>
        <taxon>Alphaproteobacteria</taxon>
        <taxon>Sphingomonadales</taxon>
        <taxon>Sphingomonadaceae</taxon>
        <taxon>Sphingobium</taxon>
    </lineage>
</organism>
<dbReference type="NCBIfam" id="TIGR00254">
    <property type="entry name" value="GGDEF"/>
    <property type="match status" value="1"/>
</dbReference>
<dbReference type="eggNOG" id="COG3706">
    <property type="taxonomic scope" value="Bacteria"/>
</dbReference>
<evidence type="ECO:0000256" key="1">
    <source>
        <dbReference type="ARBA" id="ARBA00012528"/>
    </source>
</evidence>
<evidence type="ECO:0000313" key="6">
    <source>
        <dbReference type="Proteomes" id="UP000028411"/>
    </source>
</evidence>
<keyword evidence="3" id="KW-0472">Membrane</keyword>
<feature type="transmembrane region" description="Helical" evidence="3">
    <location>
        <begin position="179"/>
        <end position="202"/>
    </location>
</feature>